<accession>A0A6C0JIN7</accession>
<protein>
    <submittedName>
        <fullName evidence="1">Uncharacterized protein</fullName>
    </submittedName>
</protein>
<name>A0A6C0JIN7_9ZZZZ</name>
<reference evidence="1" key="1">
    <citation type="journal article" date="2020" name="Nature">
        <title>Giant virus diversity and host interactions through global metagenomics.</title>
        <authorList>
            <person name="Schulz F."/>
            <person name="Roux S."/>
            <person name="Paez-Espino D."/>
            <person name="Jungbluth S."/>
            <person name="Walsh D.A."/>
            <person name="Denef V.J."/>
            <person name="McMahon K.D."/>
            <person name="Konstantinidis K.T."/>
            <person name="Eloe-Fadrosh E.A."/>
            <person name="Kyrpides N.C."/>
            <person name="Woyke T."/>
        </authorList>
    </citation>
    <scope>NUCLEOTIDE SEQUENCE</scope>
    <source>
        <strain evidence="1">GVMAG-M-3300027708-51</strain>
    </source>
</reference>
<dbReference type="AlphaFoldDB" id="A0A6C0JIN7"/>
<sequence length="195" mass="22357">MLAFVPHSVRRCRAGFVRNPAAGWSLNIPQWIPAPKKSTPVDMAAVDRVVNTLSRFVATWVSQSREMRRVARIREAGAAWTRAAMTPNWGLMMEREEIRQREFIRRERMRFVAMSDADWRAYCRAEIAAARDVGPLMVAWVPINAMRDANAAAKREQERVWQEIARAGLHNTQRSAPVRVARVVRNRFAIDSDSD</sequence>
<dbReference type="EMBL" id="MN740403">
    <property type="protein sequence ID" value="QHU04656.1"/>
    <property type="molecule type" value="Genomic_DNA"/>
</dbReference>
<proteinExistence type="predicted"/>
<organism evidence="1">
    <name type="scientific">viral metagenome</name>
    <dbReference type="NCBI Taxonomy" id="1070528"/>
    <lineage>
        <taxon>unclassified sequences</taxon>
        <taxon>metagenomes</taxon>
        <taxon>organismal metagenomes</taxon>
    </lineage>
</organism>
<evidence type="ECO:0000313" key="1">
    <source>
        <dbReference type="EMBL" id="QHU04656.1"/>
    </source>
</evidence>